<dbReference type="InterPro" id="IPR004450">
    <property type="entry name" value="Thr_synthase-like"/>
</dbReference>
<evidence type="ECO:0000256" key="6">
    <source>
        <dbReference type="PIRSR" id="PIRSR604450-51"/>
    </source>
</evidence>
<sequence length="479" mass="53893">MKFRSTRGSDQLITFEETLLSAYGKDGGMWMAERVPEISLETLKDWKHLSYIEVVQKVVALHVSEDEIPYKEQEELLNRAYQKFNIKEVVKMAALTKQVQVMELFHGESMAFKDLAMCCVSEFLQYFLEKRKSFFTAFIATSGDTGGSAAYSVCGKPNIDVVVLYPQTFVSEIQAMMMTSIPDDNVHVYAVEGDMMDIDELMIEILYDKEFVANNNLGTMNSITFCRLMVQMAHHIWAYLQAAKVIGDYVDIVVPTGGAGNITACFLAQLSGVPIRAHAVTNINDCFHQIVTNNSVKLAKVKKTLAPAMDISFPGNFERVIWLASNQSGEIVSAAINTFLNGEEMHLPEFVHNKIQKYMQTAIIDQEGIKSAMLKCYSEHKYFVCPHTATALSYIFTRNLDKDYKNVVAMATAHPAKFPEILESVGLPPVPSTIVDGIRKQEKRCLKLEKDSNWRDLICKKIVDITAKHQANNKSLLCN</sequence>
<comment type="cofactor">
    <cofactor evidence="1 6">
        <name>pyridoxal 5'-phosphate</name>
        <dbReference type="ChEBI" id="CHEBI:597326"/>
    </cofactor>
</comment>
<dbReference type="Pfam" id="PF00291">
    <property type="entry name" value="PALP"/>
    <property type="match status" value="1"/>
</dbReference>
<dbReference type="GO" id="GO:0046360">
    <property type="term" value="P:2-oxobutyrate biosynthetic process"/>
    <property type="evidence" value="ECO:0007669"/>
    <property type="project" value="TreeGrafter"/>
</dbReference>
<dbReference type="NCBIfam" id="TIGR00260">
    <property type="entry name" value="thrC"/>
    <property type="match status" value="1"/>
</dbReference>
<gene>
    <name evidence="9" type="primary">Thnsl2</name>
</gene>
<dbReference type="Pfam" id="PF24857">
    <property type="entry name" value="THR4_C"/>
    <property type="match status" value="1"/>
</dbReference>
<accession>A0A6F9DU30</accession>
<dbReference type="GO" id="GO:0009071">
    <property type="term" value="P:serine family amino acid catabolic process"/>
    <property type="evidence" value="ECO:0007669"/>
    <property type="project" value="TreeGrafter"/>
</dbReference>
<evidence type="ECO:0000259" key="7">
    <source>
        <dbReference type="Pfam" id="PF00291"/>
    </source>
</evidence>
<dbReference type="InterPro" id="IPR051166">
    <property type="entry name" value="Threonine_Synthase"/>
</dbReference>
<evidence type="ECO:0000259" key="8">
    <source>
        <dbReference type="Pfam" id="PF14821"/>
    </source>
</evidence>
<dbReference type="EMBL" id="LR791082">
    <property type="protein sequence ID" value="CAB3266944.1"/>
    <property type="molecule type" value="mRNA"/>
</dbReference>
<reference evidence="9" key="1">
    <citation type="submission" date="2020-04" db="EMBL/GenBank/DDBJ databases">
        <authorList>
            <person name="Neveu A P."/>
        </authorList>
    </citation>
    <scope>NUCLEOTIDE SEQUENCE</scope>
    <source>
        <tissue evidence="9">Whole embryo</tissue>
    </source>
</reference>
<dbReference type="AlphaFoldDB" id="A0A6F9DU30"/>
<dbReference type="Gene3D" id="3.90.1380.10">
    <property type="entry name" value="Threonine synthase, N-terminal domain"/>
    <property type="match status" value="1"/>
</dbReference>
<comment type="similarity">
    <text evidence="2">Belongs to the threonine synthase family.</text>
</comment>
<keyword evidence="5" id="KW-0456">Lyase</keyword>
<keyword evidence="4 6" id="KW-0663">Pyridoxal phosphate</keyword>
<dbReference type="GO" id="GO:0016829">
    <property type="term" value="F:lyase activity"/>
    <property type="evidence" value="ECO:0007669"/>
    <property type="project" value="UniProtKB-KW"/>
</dbReference>
<dbReference type="InterPro" id="IPR037158">
    <property type="entry name" value="Thr_synth_N_sf"/>
</dbReference>
<evidence type="ECO:0000256" key="4">
    <source>
        <dbReference type="ARBA" id="ARBA00022898"/>
    </source>
</evidence>
<dbReference type="GO" id="GO:0030170">
    <property type="term" value="F:pyridoxal phosphate binding"/>
    <property type="evidence" value="ECO:0007669"/>
    <property type="project" value="TreeGrafter"/>
</dbReference>
<proteinExistence type="evidence at transcript level"/>
<dbReference type="PANTHER" id="PTHR42690">
    <property type="entry name" value="THREONINE SYNTHASE FAMILY MEMBER"/>
    <property type="match status" value="1"/>
</dbReference>
<feature type="modified residue" description="N6-(pyridoxal phosphate)lysine" evidence="6">
    <location>
        <position position="113"/>
    </location>
</feature>
<evidence type="ECO:0000256" key="1">
    <source>
        <dbReference type="ARBA" id="ARBA00001933"/>
    </source>
</evidence>
<feature type="domain" description="Tryptophan synthase beta chain-like PALP" evidence="7">
    <location>
        <begin position="102"/>
        <end position="331"/>
    </location>
</feature>
<dbReference type="PANTHER" id="PTHR42690:SF1">
    <property type="entry name" value="THREONINE SYNTHASE-LIKE 2"/>
    <property type="match status" value="1"/>
</dbReference>
<dbReference type="InterPro" id="IPR029144">
    <property type="entry name" value="Thr_synth_N"/>
</dbReference>
<name>A0A6F9DU30_9ASCI</name>
<protein>
    <recommendedName>
        <fullName evidence="3">Threonine synthase-like 2</fullName>
    </recommendedName>
</protein>
<dbReference type="InterPro" id="IPR036052">
    <property type="entry name" value="TrpB-like_PALP_sf"/>
</dbReference>
<dbReference type="InterPro" id="IPR001926">
    <property type="entry name" value="TrpB-like_PALP"/>
</dbReference>
<dbReference type="Gene3D" id="3.40.50.1100">
    <property type="match status" value="2"/>
</dbReference>
<feature type="domain" description="Threonine synthase N-terminal" evidence="8">
    <location>
        <begin position="2"/>
        <end position="81"/>
    </location>
</feature>
<dbReference type="Pfam" id="PF14821">
    <property type="entry name" value="Thr_synth_N"/>
    <property type="match status" value="1"/>
</dbReference>
<evidence type="ECO:0000256" key="2">
    <source>
        <dbReference type="ARBA" id="ARBA00005517"/>
    </source>
</evidence>
<evidence type="ECO:0000313" key="9">
    <source>
        <dbReference type="EMBL" id="CAB3266944.1"/>
    </source>
</evidence>
<evidence type="ECO:0000256" key="5">
    <source>
        <dbReference type="ARBA" id="ARBA00023239"/>
    </source>
</evidence>
<organism evidence="9">
    <name type="scientific">Phallusia mammillata</name>
    <dbReference type="NCBI Taxonomy" id="59560"/>
    <lineage>
        <taxon>Eukaryota</taxon>
        <taxon>Metazoa</taxon>
        <taxon>Chordata</taxon>
        <taxon>Tunicata</taxon>
        <taxon>Ascidiacea</taxon>
        <taxon>Phlebobranchia</taxon>
        <taxon>Ascidiidae</taxon>
        <taxon>Phallusia</taxon>
    </lineage>
</organism>
<evidence type="ECO:0000256" key="3">
    <source>
        <dbReference type="ARBA" id="ARBA00021942"/>
    </source>
</evidence>
<dbReference type="SUPFAM" id="SSF53686">
    <property type="entry name" value="Tryptophan synthase beta subunit-like PLP-dependent enzymes"/>
    <property type="match status" value="1"/>
</dbReference>